<evidence type="ECO:0000256" key="5">
    <source>
        <dbReference type="ARBA" id="ARBA00023211"/>
    </source>
</evidence>
<evidence type="ECO:0000259" key="8">
    <source>
        <dbReference type="Pfam" id="PF01321"/>
    </source>
</evidence>
<organism evidence="10 11">
    <name type="scientific">Cryptotermes secundus</name>
    <dbReference type="NCBI Taxonomy" id="105785"/>
    <lineage>
        <taxon>Eukaryota</taxon>
        <taxon>Metazoa</taxon>
        <taxon>Ecdysozoa</taxon>
        <taxon>Arthropoda</taxon>
        <taxon>Hexapoda</taxon>
        <taxon>Insecta</taxon>
        <taxon>Pterygota</taxon>
        <taxon>Neoptera</taxon>
        <taxon>Polyneoptera</taxon>
        <taxon>Dictyoptera</taxon>
        <taxon>Blattodea</taxon>
        <taxon>Blattoidea</taxon>
        <taxon>Termitoidae</taxon>
        <taxon>Kalotermitidae</taxon>
        <taxon>Cryptotermitinae</taxon>
        <taxon>Cryptotermes</taxon>
    </lineage>
</organism>
<dbReference type="Pfam" id="PF16189">
    <property type="entry name" value="Creatinase_N_2"/>
    <property type="match status" value="1"/>
</dbReference>
<dbReference type="CDD" id="cd01085">
    <property type="entry name" value="APP"/>
    <property type="match status" value="1"/>
</dbReference>
<dbReference type="PANTHER" id="PTHR43763">
    <property type="entry name" value="XAA-PRO AMINOPEPTIDASE 1"/>
    <property type="match status" value="1"/>
</dbReference>
<dbReference type="Proteomes" id="UP000235965">
    <property type="component" value="Unassembled WGS sequence"/>
</dbReference>
<keyword evidence="3 6" id="KW-0479">Metal-binding</keyword>
<keyword evidence="10" id="KW-0645">Protease</keyword>
<dbReference type="GO" id="GO:0005737">
    <property type="term" value="C:cytoplasm"/>
    <property type="evidence" value="ECO:0007669"/>
    <property type="project" value="UniProtKB-ARBA"/>
</dbReference>
<dbReference type="Gene3D" id="3.40.350.10">
    <property type="entry name" value="Creatinase/prolidase N-terminal domain"/>
    <property type="match status" value="2"/>
</dbReference>
<dbReference type="FunFam" id="3.90.230.10:FF:000007">
    <property type="entry name" value="Xaa-Pro aminopeptidase P"/>
    <property type="match status" value="1"/>
</dbReference>
<reference evidence="10 11" key="1">
    <citation type="submission" date="2017-12" db="EMBL/GenBank/DDBJ databases">
        <title>Hemimetabolous genomes reveal molecular basis of termite eusociality.</title>
        <authorList>
            <person name="Harrison M.C."/>
            <person name="Jongepier E."/>
            <person name="Robertson H.M."/>
            <person name="Arning N."/>
            <person name="Bitard-Feildel T."/>
            <person name="Chao H."/>
            <person name="Childers C.P."/>
            <person name="Dinh H."/>
            <person name="Doddapaneni H."/>
            <person name="Dugan S."/>
            <person name="Gowin J."/>
            <person name="Greiner C."/>
            <person name="Han Y."/>
            <person name="Hu H."/>
            <person name="Hughes D.S.T."/>
            <person name="Huylmans A.-K."/>
            <person name="Kemena C."/>
            <person name="Kremer L.P.M."/>
            <person name="Lee S.L."/>
            <person name="Lopez-Ezquerra A."/>
            <person name="Mallet L."/>
            <person name="Monroy-Kuhn J.M."/>
            <person name="Moser A."/>
            <person name="Murali S.C."/>
            <person name="Muzny D.M."/>
            <person name="Otani S."/>
            <person name="Piulachs M.-D."/>
            <person name="Poelchau M."/>
            <person name="Qu J."/>
            <person name="Schaub F."/>
            <person name="Wada-Katsumata A."/>
            <person name="Worley K.C."/>
            <person name="Xie Q."/>
            <person name="Ylla G."/>
            <person name="Poulsen M."/>
            <person name="Gibbs R.A."/>
            <person name="Schal C."/>
            <person name="Richards S."/>
            <person name="Belles X."/>
            <person name="Korb J."/>
            <person name="Bornberg-Bauer E."/>
        </authorList>
    </citation>
    <scope>NUCLEOTIDE SEQUENCE [LARGE SCALE GENOMIC DNA]</scope>
    <source>
        <tissue evidence="10">Whole body</tissue>
    </source>
</reference>
<dbReference type="AlphaFoldDB" id="A0A2J7PRP2"/>
<keyword evidence="11" id="KW-1185">Reference proteome</keyword>
<evidence type="ECO:0000256" key="3">
    <source>
        <dbReference type="ARBA" id="ARBA00022723"/>
    </source>
</evidence>
<dbReference type="Pfam" id="PF00557">
    <property type="entry name" value="Peptidase_M24"/>
    <property type="match status" value="1"/>
</dbReference>
<dbReference type="EMBL" id="NEVH01021955">
    <property type="protein sequence ID" value="PNF19003.1"/>
    <property type="molecule type" value="Genomic_DNA"/>
</dbReference>
<proteinExistence type="inferred from homology"/>
<dbReference type="STRING" id="105785.A0A2J7PRP2"/>
<evidence type="ECO:0000259" key="7">
    <source>
        <dbReference type="Pfam" id="PF00557"/>
    </source>
</evidence>
<dbReference type="InParanoid" id="A0A2J7PRP2"/>
<keyword evidence="4" id="KW-0378">Hydrolase</keyword>
<comment type="cofactor">
    <cofactor evidence="1">
        <name>Mn(2+)</name>
        <dbReference type="ChEBI" id="CHEBI:29035"/>
    </cofactor>
</comment>
<dbReference type="Gene3D" id="3.90.230.10">
    <property type="entry name" value="Creatinase/methionine aminopeptidase superfamily"/>
    <property type="match status" value="1"/>
</dbReference>
<evidence type="ECO:0000256" key="2">
    <source>
        <dbReference type="ARBA" id="ARBA00008766"/>
    </source>
</evidence>
<name>A0A2J7PRP2_9NEOP</name>
<dbReference type="GO" id="GO:0070006">
    <property type="term" value="F:metalloaminopeptidase activity"/>
    <property type="evidence" value="ECO:0007669"/>
    <property type="project" value="InterPro"/>
</dbReference>
<comment type="similarity">
    <text evidence="2 6">Belongs to the peptidase M24B family.</text>
</comment>
<dbReference type="GO" id="GO:0046872">
    <property type="term" value="F:metal ion binding"/>
    <property type="evidence" value="ECO:0007669"/>
    <property type="project" value="UniProtKB-KW"/>
</dbReference>
<dbReference type="InterPro" id="IPR029149">
    <property type="entry name" value="Creatin/AminoP/Spt16_N"/>
</dbReference>
<feature type="domain" description="Peptidase M24" evidence="7">
    <location>
        <begin position="321"/>
        <end position="535"/>
    </location>
</feature>
<gene>
    <name evidence="10" type="primary">XPNPEP1_2</name>
    <name evidence="10" type="ORF">B7P43_G12390</name>
</gene>
<dbReference type="SUPFAM" id="SSF55920">
    <property type="entry name" value="Creatinase/aminopeptidase"/>
    <property type="match status" value="1"/>
</dbReference>
<feature type="domain" description="Peptidase M24 C-terminal" evidence="9">
    <location>
        <begin position="548"/>
        <end position="612"/>
    </location>
</feature>
<dbReference type="SUPFAM" id="SSF53092">
    <property type="entry name" value="Creatinase/prolidase N-terminal domain"/>
    <property type="match status" value="1"/>
</dbReference>
<evidence type="ECO:0000256" key="1">
    <source>
        <dbReference type="ARBA" id="ARBA00001936"/>
    </source>
</evidence>
<sequence length="613" mass="69017">MSHLRNLSARLQKLRSLMQNVKYVNEPLQAYIIPSGDAHQNEFLADCDNRRAYISGFTGSAGTAIVTENGAYMWTDGRYFLQASEEMDQNWTLMREGIQSTPTQSAWLTRTLPAGSRVGADPNLVMYSTWKPLQTDLEAAGIFLVPITTNLVDLIWDNKPAVPCNTIHPLSVKYTGKTSDVKVKEVRAEMKEKGARLLVVSALDEIAWLLNVRGSDISYNPVFFSYVILSMDQVHLFVEEAKLTPAVYNHFTVENLQVTIHPYDKLQSFLTDEISCQDGKIWVSPDSSYALSAAIPEKLRIGELTPIPVMKAIKNPVEIQGMINAHIRDAAAVCCYFAWLEKEVVKGTVTECSGAQKLEQFRREQEDFVGPSFETISSVGPHAAIIHYKPCAETDRQITAEEVYLCDSGGQYKDGTTDITRTIHLGTPSQYEQECFTRVFKGQCFFGTSVFPSKTKGNCLDTLARKYLWDVGLDYMHGTGHGIGMYLNVHEGPMGVSWRVYPNDPGLQEGMFLSNEPGFYEDGKFGCRIEDIVRIVRANVPYNFKMLNYLTFETVSLVPIQTKMLLPEMLTGKEITHLNEYHSRCREVVGPLLKKMGHNEALEWLYRETEPIG</sequence>
<evidence type="ECO:0000313" key="11">
    <source>
        <dbReference type="Proteomes" id="UP000235965"/>
    </source>
</evidence>
<dbReference type="InterPro" id="IPR000587">
    <property type="entry name" value="Creatinase_N"/>
</dbReference>
<evidence type="ECO:0000256" key="6">
    <source>
        <dbReference type="RuleBase" id="RU000590"/>
    </source>
</evidence>
<comment type="caution">
    <text evidence="10">The sequence shown here is derived from an EMBL/GenBank/DDBJ whole genome shotgun (WGS) entry which is preliminary data.</text>
</comment>
<dbReference type="InterPro" id="IPR050422">
    <property type="entry name" value="X-Pro_aminopeptidase_P"/>
</dbReference>
<protein>
    <submittedName>
        <fullName evidence="10">Xaa-Pro aminopeptidase 1</fullName>
    </submittedName>
</protein>
<evidence type="ECO:0000259" key="9">
    <source>
        <dbReference type="Pfam" id="PF16188"/>
    </source>
</evidence>
<dbReference type="OrthoDB" id="9995434at2759"/>
<feature type="domain" description="Creatinase N-terminal" evidence="8">
    <location>
        <begin position="10"/>
        <end position="140"/>
    </location>
</feature>
<dbReference type="Pfam" id="PF01321">
    <property type="entry name" value="Creatinase_N"/>
    <property type="match status" value="1"/>
</dbReference>
<dbReference type="EMBL" id="NEVH01021955">
    <property type="protein sequence ID" value="PNF19004.1"/>
    <property type="molecule type" value="Genomic_DNA"/>
</dbReference>
<dbReference type="InterPro" id="IPR001131">
    <property type="entry name" value="Peptidase_M24B_aminopep-P_CS"/>
</dbReference>
<dbReference type="FunCoup" id="A0A2J7PRP2">
    <property type="interactions" value="1407"/>
</dbReference>
<dbReference type="FunFam" id="3.40.350.10:FF:000001">
    <property type="entry name" value="Putative xaa-Pro aminopeptidase 1"/>
    <property type="match status" value="1"/>
</dbReference>
<evidence type="ECO:0000313" key="10">
    <source>
        <dbReference type="EMBL" id="PNF19004.1"/>
    </source>
</evidence>
<dbReference type="InterPro" id="IPR036005">
    <property type="entry name" value="Creatinase/aminopeptidase-like"/>
</dbReference>
<evidence type="ECO:0000256" key="4">
    <source>
        <dbReference type="ARBA" id="ARBA00022801"/>
    </source>
</evidence>
<dbReference type="InterPro" id="IPR032416">
    <property type="entry name" value="Peptidase_M24_C"/>
</dbReference>
<dbReference type="PANTHER" id="PTHR43763:SF20">
    <property type="entry name" value="XAA-PRO AMINOPEPTIDASE APEPP"/>
    <property type="match status" value="1"/>
</dbReference>
<keyword evidence="10" id="KW-0031">Aminopeptidase</keyword>
<dbReference type="PROSITE" id="PS00491">
    <property type="entry name" value="PROLINE_PEPTIDASE"/>
    <property type="match status" value="1"/>
</dbReference>
<dbReference type="Pfam" id="PF16188">
    <property type="entry name" value="Peptidase_M24_C"/>
    <property type="match status" value="1"/>
</dbReference>
<dbReference type="InterPro" id="IPR033740">
    <property type="entry name" value="Pept_M24B"/>
</dbReference>
<accession>A0A2J7PRP2</accession>
<keyword evidence="5" id="KW-0464">Manganese</keyword>
<dbReference type="InterPro" id="IPR000994">
    <property type="entry name" value="Pept_M24"/>
</dbReference>